<evidence type="ECO:0008006" key="3">
    <source>
        <dbReference type="Google" id="ProtNLM"/>
    </source>
</evidence>
<comment type="caution">
    <text evidence="1">The sequence shown here is derived from an EMBL/GenBank/DDBJ whole genome shotgun (WGS) entry which is preliminary data.</text>
</comment>
<dbReference type="Proteomes" id="UP000823749">
    <property type="component" value="Chromosome 9"/>
</dbReference>
<dbReference type="EMBL" id="JACTNZ010000009">
    <property type="protein sequence ID" value="KAG5530961.1"/>
    <property type="molecule type" value="Genomic_DNA"/>
</dbReference>
<dbReference type="PANTHER" id="PTHR13343">
    <property type="entry name" value="CREG1 PROTEIN"/>
    <property type="match status" value="1"/>
</dbReference>
<organism evidence="1 2">
    <name type="scientific">Rhododendron griersonianum</name>
    <dbReference type="NCBI Taxonomy" id="479676"/>
    <lineage>
        <taxon>Eukaryota</taxon>
        <taxon>Viridiplantae</taxon>
        <taxon>Streptophyta</taxon>
        <taxon>Embryophyta</taxon>
        <taxon>Tracheophyta</taxon>
        <taxon>Spermatophyta</taxon>
        <taxon>Magnoliopsida</taxon>
        <taxon>eudicotyledons</taxon>
        <taxon>Gunneridae</taxon>
        <taxon>Pentapetalae</taxon>
        <taxon>asterids</taxon>
        <taxon>Ericales</taxon>
        <taxon>Ericaceae</taxon>
        <taxon>Ericoideae</taxon>
        <taxon>Rhodoreae</taxon>
        <taxon>Rhododendron</taxon>
    </lineage>
</organism>
<dbReference type="SUPFAM" id="SSF50475">
    <property type="entry name" value="FMN-binding split barrel"/>
    <property type="match status" value="1"/>
</dbReference>
<protein>
    <recommendedName>
        <fullName evidence="3">Pentatricopeptide repeat (PPR) superfamily protein</fullName>
    </recommendedName>
</protein>
<proteinExistence type="predicted"/>
<dbReference type="Gene3D" id="3.20.180.10">
    <property type="entry name" value="PNP-oxidase-like"/>
    <property type="match status" value="1"/>
</dbReference>
<sequence length="517" mass="57728">MIIISLEKINLAKVLSVRIVVAPTVISAMQMGLVAPRHMQSLAVGLNLLLRVIVSLINLAQDVDSLGFCSSKCGSMSTLENVIKHRSPFVGAKRLHWLHVGRKICPSEVAVAADYSDSVPDSSNYMHSHGYHPLEELKMSKIVCDAKLNPAEIARTTVEANSSALLIFPSMVHCEPHEYVSWAEFQFVIDECGDMFFEICDDENILQDRGASNPVNVLVGIDISTYEKRRVAAAEYNILDPGASDGIRFYDDNEVEDSEMFDSPVNWGKPTYTASSVHPIYFAKCLTKAVNMDYANKMDYPSNGVSILGCLRPAFVDEELYLRRLFNNEDSYGYDSDGDGYSSDWKDGEDWDSRPESDGKRTSSTLYRLEILKIELFSTYGVQAFYSYSILPIQQSVIGLHDFQEAEPDVLVHSMSSIVKRYSEKGTRLNFALKALCQKKVLHVQEANLIGVDSLGIDVRVFSGLEVQTHRFPFKVQAKSKTAAVKQINQLLFPRAPRKKFGAHGPHGDGIRDEVPF</sequence>
<evidence type="ECO:0000313" key="1">
    <source>
        <dbReference type="EMBL" id="KAG5530961.1"/>
    </source>
</evidence>
<name>A0AAV6IQH7_9ERIC</name>
<evidence type="ECO:0000313" key="2">
    <source>
        <dbReference type="Proteomes" id="UP000823749"/>
    </source>
</evidence>
<keyword evidence="2" id="KW-1185">Reference proteome</keyword>
<dbReference type="AlphaFoldDB" id="A0AAV6IQH7"/>
<dbReference type="PANTHER" id="PTHR13343:SF18">
    <property type="entry name" value="PENTATRICOPEPTIDE REPEAT (PPR) SUPERFAMILY PROTEIN"/>
    <property type="match status" value="1"/>
</dbReference>
<gene>
    <name evidence="1" type="ORF">RHGRI_025791</name>
</gene>
<accession>A0AAV6IQH7</accession>
<dbReference type="InterPro" id="IPR037119">
    <property type="entry name" value="Haem_oxidase_HugZ-like_sf"/>
</dbReference>
<reference evidence="1" key="1">
    <citation type="submission" date="2020-08" db="EMBL/GenBank/DDBJ databases">
        <title>Plant Genome Project.</title>
        <authorList>
            <person name="Zhang R.-G."/>
        </authorList>
    </citation>
    <scope>NUCLEOTIDE SEQUENCE</scope>
    <source>
        <strain evidence="1">WSP0</strain>
        <tissue evidence="1">Leaf</tissue>
    </source>
</reference>